<dbReference type="InterPro" id="IPR000792">
    <property type="entry name" value="Tscrpt_reg_LuxR_C"/>
</dbReference>
<dbReference type="InterPro" id="IPR036388">
    <property type="entry name" value="WH-like_DNA-bd_sf"/>
</dbReference>
<gene>
    <name evidence="5" type="ORF">SAMN04488564_102162</name>
</gene>
<protein>
    <submittedName>
        <fullName evidence="5">Regulatory protein, luxR family</fullName>
    </submittedName>
</protein>
<dbReference type="PROSITE" id="PS50043">
    <property type="entry name" value="HTH_LUXR_2"/>
    <property type="match status" value="1"/>
</dbReference>
<dbReference type="STRING" id="84724.SAMN04488564_102162"/>
<evidence type="ECO:0000256" key="1">
    <source>
        <dbReference type="ARBA" id="ARBA00023015"/>
    </source>
</evidence>
<dbReference type="Proteomes" id="UP000198583">
    <property type="component" value="Unassembled WGS sequence"/>
</dbReference>
<evidence type="ECO:0000256" key="2">
    <source>
        <dbReference type="ARBA" id="ARBA00023125"/>
    </source>
</evidence>
<evidence type="ECO:0000256" key="3">
    <source>
        <dbReference type="ARBA" id="ARBA00023163"/>
    </source>
</evidence>
<reference evidence="6" key="1">
    <citation type="submission" date="2016-10" db="EMBL/GenBank/DDBJ databases">
        <authorList>
            <person name="Varghese N."/>
            <person name="Submissions S."/>
        </authorList>
    </citation>
    <scope>NUCLEOTIDE SEQUENCE [LARGE SCALE GENOMIC DNA]</scope>
    <source>
        <strain evidence="6">DSM 44232</strain>
    </source>
</reference>
<evidence type="ECO:0000313" key="6">
    <source>
        <dbReference type="Proteomes" id="UP000198583"/>
    </source>
</evidence>
<dbReference type="CDD" id="cd06170">
    <property type="entry name" value="LuxR_C_like"/>
    <property type="match status" value="1"/>
</dbReference>
<sequence length="471" mass="50477">MNLLAFVDDAAESGGVFLLHEAGLLDAAVSHASAAGTKVLHLSGADFGGQLGDLAEAHRALARLTAAAAGGPLLVIVDDVQWATAKVLQFVARRVTGTRIGLLVVTREPCDARDLPASPELREIAETTFGDPARSTRAVLDRLDAVLADLAHETSPTRIVQAGAAAMYVDRLPACREPLHRVVRRGPAEKAAEAKLLLATDAFQTGQWDEARDSSRYLRALVAAARGETTEKGLVQHQAWHVEALEALGRRDFETAYRCTASITPPGTFAPHAPQALWTILDLVESAENSGRHAEARAHALAAREIGAISPRLAFIGRVAEALTSEPGLFVEALAAPGLERWPFELARAELYFGERLRRGRDVTARRHLAAALERFERLGAAPWVARARGELRATGARSGEPRAAVVLTAQQHQIATLAAAGLTNKQIGARLFLSPRTVGAHLYQLFPKLGVTSRAALRDALTELDTQSFD</sequence>
<organism evidence="5 6">
    <name type="scientific">Lentzea waywayandensis</name>
    <dbReference type="NCBI Taxonomy" id="84724"/>
    <lineage>
        <taxon>Bacteria</taxon>
        <taxon>Bacillati</taxon>
        <taxon>Actinomycetota</taxon>
        <taxon>Actinomycetes</taxon>
        <taxon>Pseudonocardiales</taxon>
        <taxon>Pseudonocardiaceae</taxon>
        <taxon>Lentzea</taxon>
    </lineage>
</organism>
<keyword evidence="6" id="KW-1185">Reference proteome</keyword>
<dbReference type="OrthoDB" id="3656034at2"/>
<dbReference type="PANTHER" id="PTHR44688">
    <property type="entry name" value="DNA-BINDING TRANSCRIPTIONAL ACTIVATOR DEVR_DOSR"/>
    <property type="match status" value="1"/>
</dbReference>
<accession>A0A1I6DB69</accession>
<proteinExistence type="predicted"/>
<dbReference type="InterPro" id="IPR016032">
    <property type="entry name" value="Sig_transdc_resp-reg_C-effctor"/>
</dbReference>
<evidence type="ECO:0000259" key="4">
    <source>
        <dbReference type="PROSITE" id="PS50043"/>
    </source>
</evidence>
<dbReference type="PRINTS" id="PR00038">
    <property type="entry name" value="HTHLUXR"/>
</dbReference>
<dbReference type="Pfam" id="PF00196">
    <property type="entry name" value="GerE"/>
    <property type="match status" value="1"/>
</dbReference>
<keyword evidence="2" id="KW-0238">DNA-binding</keyword>
<dbReference type="GO" id="GO:0003677">
    <property type="term" value="F:DNA binding"/>
    <property type="evidence" value="ECO:0007669"/>
    <property type="project" value="UniProtKB-KW"/>
</dbReference>
<dbReference type="SMART" id="SM00421">
    <property type="entry name" value="HTH_LUXR"/>
    <property type="match status" value="1"/>
</dbReference>
<dbReference type="EMBL" id="FOYL01000002">
    <property type="protein sequence ID" value="SFR02705.1"/>
    <property type="molecule type" value="Genomic_DNA"/>
</dbReference>
<dbReference type="AlphaFoldDB" id="A0A1I6DB69"/>
<dbReference type="GO" id="GO:0006355">
    <property type="term" value="P:regulation of DNA-templated transcription"/>
    <property type="evidence" value="ECO:0007669"/>
    <property type="project" value="InterPro"/>
</dbReference>
<evidence type="ECO:0000313" key="5">
    <source>
        <dbReference type="EMBL" id="SFR02705.1"/>
    </source>
</evidence>
<dbReference type="RefSeq" id="WP_143138526.1">
    <property type="nucleotide sequence ID" value="NZ_FOYL01000002.1"/>
</dbReference>
<name>A0A1I6DB69_9PSEU</name>
<dbReference type="SUPFAM" id="SSF46894">
    <property type="entry name" value="C-terminal effector domain of the bipartite response regulators"/>
    <property type="match status" value="1"/>
</dbReference>
<dbReference type="Gene3D" id="1.10.10.10">
    <property type="entry name" value="Winged helix-like DNA-binding domain superfamily/Winged helix DNA-binding domain"/>
    <property type="match status" value="1"/>
</dbReference>
<dbReference type="PANTHER" id="PTHR44688:SF16">
    <property type="entry name" value="DNA-BINDING TRANSCRIPTIONAL ACTIVATOR DEVR_DOSR"/>
    <property type="match status" value="1"/>
</dbReference>
<feature type="domain" description="HTH luxR-type" evidence="4">
    <location>
        <begin position="401"/>
        <end position="466"/>
    </location>
</feature>
<keyword evidence="3" id="KW-0804">Transcription</keyword>
<keyword evidence="1" id="KW-0805">Transcription regulation</keyword>